<keyword evidence="3" id="KW-1185">Reference proteome</keyword>
<evidence type="ECO:0000313" key="3">
    <source>
        <dbReference type="Proteomes" id="UP000244064"/>
    </source>
</evidence>
<dbReference type="RefSeq" id="WP_108108310.1">
    <property type="nucleotide sequence ID" value="NZ_QASN01000020.1"/>
</dbReference>
<name>A0A2T5P829_9PSED</name>
<comment type="caution">
    <text evidence="2">The sequence shown here is derived from an EMBL/GenBank/DDBJ whole genome shotgun (WGS) entry which is preliminary data.</text>
</comment>
<protein>
    <submittedName>
        <fullName evidence="2">Peptidase</fullName>
    </submittedName>
</protein>
<dbReference type="EMBL" id="QASN01000020">
    <property type="protein sequence ID" value="PTU73845.1"/>
    <property type="molecule type" value="Genomic_DNA"/>
</dbReference>
<sequence length="103" mass="11509">MNNFTKIIGVATIALSVSGLAQARDIGPDEVLRLREANTIKNLEELNKSAVAKHAGAVIEESELEEEYGRYIYQLELRDAQGVKWDLEFDAATGEMLRNQQDD</sequence>
<reference evidence="2 3" key="1">
    <citation type="submission" date="2018-04" db="EMBL/GenBank/DDBJ databases">
        <title>Pseudomonas sp. nov., isolated from mangrove soil.</title>
        <authorList>
            <person name="Chen C."/>
        </authorList>
    </citation>
    <scope>NUCLEOTIDE SEQUENCE [LARGE SCALE GENOMIC DNA]</scope>
    <source>
        <strain evidence="2 3">TC-11</strain>
    </source>
</reference>
<dbReference type="Pfam" id="PF03413">
    <property type="entry name" value="PepSY"/>
    <property type="match status" value="1"/>
</dbReference>
<proteinExistence type="predicted"/>
<evidence type="ECO:0000259" key="1">
    <source>
        <dbReference type="Pfam" id="PF03413"/>
    </source>
</evidence>
<organism evidence="2 3">
    <name type="scientific">Pseudomonas mangrovi</name>
    <dbReference type="NCBI Taxonomy" id="2161748"/>
    <lineage>
        <taxon>Bacteria</taxon>
        <taxon>Pseudomonadati</taxon>
        <taxon>Pseudomonadota</taxon>
        <taxon>Gammaproteobacteria</taxon>
        <taxon>Pseudomonadales</taxon>
        <taxon>Pseudomonadaceae</taxon>
        <taxon>Pseudomonas</taxon>
    </lineage>
</organism>
<dbReference type="Proteomes" id="UP000244064">
    <property type="component" value="Unassembled WGS sequence"/>
</dbReference>
<dbReference type="AlphaFoldDB" id="A0A2T5P829"/>
<dbReference type="InterPro" id="IPR025711">
    <property type="entry name" value="PepSY"/>
</dbReference>
<dbReference type="OrthoDB" id="5772663at2"/>
<accession>A0A2T5P829</accession>
<evidence type="ECO:0000313" key="2">
    <source>
        <dbReference type="EMBL" id="PTU73845.1"/>
    </source>
</evidence>
<gene>
    <name evidence="2" type="ORF">DBO85_16265</name>
</gene>
<feature type="domain" description="PepSY" evidence="1">
    <location>
        <begin position="50"/>
        <end position="97"/>
    </location>
</feature>
<dbReference type="Gene3D" id="3.10.450.40">
    <property type="match status" value="1"/>
</dbReference>